<keyword evidence="5 16" id="KW-0812">Transmembrane</keyword>
<accession>A0AAW0T306</accession>
<keyword evidence="4" id="KW-0254">Endocytosis</keyword>
<feature type="disulfide bond" evidence="14">
    <location>
        <begin position="253"/>
        <end position="265"/>
    </location>
</feature>
<feature type="disulfide bond" evidence="14">
    <location>
        <begin position="189"/>
        <end position="204"/>
    </location>
</feature>
<dbReference type="PROSITE" id="PS01209">
    <property type="entry name" value="LDLRA_1"/>
    <property type="match status" value="3"/>
</dbReference>
<dbReference type="SUPFAM" id="SSF57424">
    <property type="entry name" value="LDL receptor-like module"/>
    <property type="match status" value="7"/>
</dbReference>
<gene>
    <name evidence="19" type="ORF">O3P69_018595</name>
</gene>
<evidence type="ECO:0000259" key="18">
    <source>
        <dbReference type="PROSITE" id="PS50026"/>
    </source>
</evidence>
<dbReference type="Gene3D" id="2.10.25.10">
    <property type="entry name" value="Laminin"/>
    <property type="match status" value="1"/>
</dbReference>
<feature type="repeat" description="LDL-receptor class B" evidence="15">
    <location>
        <begin position="490"/>
        <end position="532"/>
    </location>
</feature>
<dbReference type="CDD" id="cd00112">
    <property type="entry name" value="LDLa"/>
    <property type="match status" value="7"/>
</dbReference>
<dbReference type="PRINTS" id="PR00261">
    <property type="entry name" value="LDLRECEPTOR"/>
</dbReference>
<dbReference type="InterPro" id="IPR036055">
    <property type="entry name" value="LDL_receptor-like_sf"/>
</dbReference>
<dbReference type="PROSITE" id="PS51120">
    <property type="entry name" value="LDLRB"/>
    <property type="match status" value="4"/>
</dbReference>
<dbReference type="PROSITE" id="PS01187">
    <property type="entry name" value="EGF_CA"/>
    <property type="match status" value="1"/>
</dbReference>
<dbReference type="GO" id="GO:0043235">
    <property type="term" value="C:receptor complex"/>
    <property type="evidence" value="ECO:0007669"/>
    <property type="project" value="TreeGrafter"/>
</dbReference>
<evidence type="ECO:0000256" key="5">
    <source>
        <dbReference type="ARBA" id="ARBA00022692"/>
    </source>
</evidence>
<evidence type="ECO:0000256" key="13">
    <source>
        <dbReference type="PROSITE-ProRule" id="PRU00076"/>
    </source>
</evidence>
<feature type="transmembrane region" description="Helical" evidence="16">
    <location>
        <begin position="740"/>
        <end position="765"/>
    </location>
</feature>
<dbReference type="InterPro" id="IPR000033">
    <property type="entry name" value="LDLR_classB_rpt"/>
</dbReference>
<evidence type="ECO:0000256" key="1">
    <source>
        <dbReference type="ARBA" id="ARBA00004479"/>
    </source>
</evidence>
<evidence type="ECO:0000256" key="4">
    <source>
        <dbReference type="ARBA" id="ARBA00022583"/>
    </source>
</evidence>
<evidence type="ECO:0000256" key="11">
    <source>
        <dbReference type="ARBA" id="ARBA00023170"/>
    </source>
</evidence>
<evidence type="ECO:0000256" key="8">
    <source>
        <dbReference type="ARBA" id="ARBA00022989"/>
    </source>
</evidence>
<keyword evidence="12" id="KW-0325">Glycoprotein</keyword>
<dbReference type="EMBL" id="JARAKH010000040">
    <property type="protein sequence ID" value="KAK8381609.1"/>
    <property type="molecule type" value="Genomic_DNA"/>
</dbReference>
<feature type="domain" description="EGF-like" evidence="18">
    <location>
        <begin position="359"/>
        <end position="400"/>
    </location>
</feature>
<dbReference type="PROSITE" id="PS50026">
    <property type="entry name" value="EGF_3"/>
    <property type="match status" value="1"/>
</dbReference>
<dbReference type="AlphaFoldDB" id="A0AAW0T306"/>
<keyword evidence="7" id="KW-0677">Repeat</keyword>
<feature type="repeat" description="LDL-receptor class B" evidence="15">
    <location>
        <begin position="446"/>
        <end position="489"/>
    </location>
</feature>
<name>A0AAW0T306_SCYPA</name>
<dbReference type="PROSITE" id="PS50068">
    <property type="entry name" value="LDLRA_2"/>
    <property type="match status" value="7"/>
</dbReference>
<feature type="disulfide bond" evidence="14">
    <location>
        <begin position="147"/>
        <end position="162"/>
    </location>
</feature>
<feature type="signal peptide" evidence="17">
    <location>
        <begin position="1"/>
        <end position="22"/>
    </location>
</feature>
<dbReference type="CDD" id="cd00054">
    <property type="entry name" value="EGF_CA"/>
    <property type="match status" value="1"/>
</dbReference>
<evidence type="ECO:0000256" key="2">
    <source>
        <dbReference type="ARBA" id="ARBA00009939"/>
    </source>
</evidence>
<dbReference type="Proteomes" id="UP001487740">
    <property type="component" value="Unassembled WGS sequence"/>
</dbReference>
<feature type="disulfide bond" evidence="14">
    <location>
        <begin position="48"/>
        <end position="66"/>
    </location>
</feature>
<comment type="similarity">
    <text evidence="2">Belongs to the LDLR family.</text>
</comment>
<dbReference type="GO" id="GO:0006898">
    <property type="term" value="P:receptor-mediated endocytosis"/>
    <property type="evidence" value="ECO:0007669"/>
    <property type="project" value="TreeGrafter"/>
</dbReference>
<dbReference type="PROSITE" id="PS00010">
    <property type="entry name" value="ASX_HYDROXYL"/>
    <property type="match status" value="1"/>
</dbReference>
<dbReference type="SUPFAM" id="SSF57196">
    <property type="entry name" value="EGF/Laminin"/>
    <property type="match status" value="1"/>
</dbReference>
<feature type="disulfide bond" evidence="14">
    <location>
        <begin position="177"/>
        <end position="195"/>
    </location>
</feature>
<dbReference type="InterPro" id="IPR049883">
    <property type="entry name" value="NOTCH1_EGF-like"/>
</dbReference>
<keyword evidence="3 13" id="KW-0245">EGF-like domain</keyword>
<comment type="subcellular location">
    <subcellularLocation>
        <location evidence="1">Membrane</location>
        <topology evidence="1">Single-pass type I membrane protein</topology>
    </subcellularLocation>
</comment>
<dbReference type="Pfam" id="PF00057">
    <property type="entry name" value="Ldl_recept_a"/>
    <property type="match status" value="7"/>
</dbReference>
<dbReference type="InterPro" id="IPR000152">
    <property type="entry name" value="EGF-type_Asp/Asn_hydroxyl_site"/>
</dbReference>
<dbReference type="SMART" id="SM00135">
    <property type="entry name" value="LY"/>
    <property type="match status" value="5"/>
</dbReference>
<comment type="caution">
    <text evidence="13">Lacks conserved residue(s) required for the propagation of feature annotation.</text>
</comment>
<dbReference type="InterPro" id="IPR011042">
    <property type="entry name" value="6-blade_b-propeller_TolB-like"/>
</dbReference>
<feature type="disulfide bond" evidence="14">
    <location>
        <begin position="95"/>
        <end position="113"/>
    </location>
</feature>
<proteinExistence type="inferred from homology"/>
<evidence type="ECO:0000256" key="16">
    <source>
        <dbReference type="SAM" id="Phobius"/>
    </source>
</evidence>
<dbReference type="SUPFAM" id="SSF63825">
    <property type="entry name" value="YWTD domain"/>
    <property type="match status" value="1"/>
</dbReference>
<dbReference type="InterPro" id="IPR018097">
    <property type="entry name" value="EGF_Ca-bd_CS"/>
</dbReference>
<feature type="repeat" description="LDL-receptor class B" evidence="15">
    <location>
        <begin position="578"/>
        <end position="622"/>
    </location>
</feature>
<keyword evidence="11" id="KW-0675">Receptor</keyword>
<feature type="repeat" description="LDL-receptor class B" evidence="15">
    <location>
        <begin position="533"/>
        <end position="577"/>
    </location>
</feature>
<evidence type="ECO:0000256" key="17">
    <source>
        <dbReference type="SAM" id="SignalP"/>
    </source>
</evidence>
<organism evidence="19 20">
    <name type="scientific">Scylla paramamosain</name>
    <name type="common">Mud crab</name>
    <dbReference type="NCBI Taxonomy" id="85552"/>
    <lineage>
        <taxon>Eukaryota</taxon>
        <taxon>Metazoa</taxon>
        <taxon>Ecdysozoa</taxon>
        <taxon>Arthropoda</taxon>
        <taxon>Crustacea</taxon>
        <taxon>Multicrustacea</taxon>
        <taxon>Malacostraca</taxon>
        <taxon>Eumalacostraca</taxon>
        <taxon>Eucarida</taxon>
        <taxon>Decapoda</taxon>
        <taxon>Pleocyemata</taxon>
        <taxon>Brachyura</taxon>
        <taxon>Eubrachyura</taxon>
        <taxon>Portunoidea</taxon>
        <taxon>Portunidae</taxon>
        <taxon>Portuninae</taxon>
        <taxon>Scylla</taxon>
    </lineage>
</organism>
<dbReference type="InterPro" id="IPR051221">
    <property type="entry name" value="LDLR-related"/>
</dbReference>
<dbReference type="InterPro" id="IPR023415">
    <property type="entry name" value="LDLR_class-A_CS"/>
</dbReference>
<dbReference type="FunFam" id="4.10.400.10:FF:000002">
    <property type="entry name" value="Low-density lipoprotein receptor-related protein 1"/>
    <property type="match status" value="1"/>
</dbReference>
<keyword evidence="9 16" id="KW-0472">Membrane</keyword>
<evidence type="ECO:0000313" key="20">
    <source>
        <dbReference type="Proteomes" id="UP001487740"/>
    </source>
</evidence>
<feature type="disulfide bond" evidence="14">
    <location>
        <begin position="88"/>
        <end position="100"/>
    </location>
</feature>
<evidence type="ECO:0000256" key="6">
    <source>
        <dbReference type="ARBA" id="ARBA00022729"/>
    </source>
</evidence>
<dbReference type="SMART" id="SM00192">
    <property type="entry name" value="LDLa"/>
    <property type="match status" value="7"/>
</dbReference>
<feature type="disulfide bond" evidence="14">
    <location>
        <begin position="41"/>
        <end position="53"/>
    </location>
</feature>
<dbReference type="PANTHER" id="PTHR22722:SF14">
    <property type="entry name" value="MEGALIN, ISOFORM A"/>
    <property type="match status" value="1"/>
</dbReference>
<dbReference type="Gene3D" id="2.120.10.30">
    <property type="entry name" value="TolB, C-terminal domain"/>
    <property type="match status" value="1"/>
</dbReference>
<dbReference type="InterPro" id="IPR001881">
    <property type="entry name" value="EGF-like_Ca-bd_dom"/>
</dbReference>
<evidence type="ECO:0000256" key="10">
    <source>
        <dbReference type="ARBA" id="ARBA00023157"/>
    </source>
</evidence>
<protein>
    <recommendedName>
        <fullName evidence="18">EGF-like domain-containing protein</fullName>
    </recommendedName>
</protein>
<sequence length="832" mass="92506">MAAKDYVRSALIFSALVVVVAGRVTNPKSYTDTFLALPQVCRDHEFLCDGNRCLPKRWMCDGDPDCEDGEDEKTKNCEAVRSKQSRECVTDEFTCNNTQCIPNNWKCDGHDDCGDGSDEMAEVCATCASGEFKCVSDGQCVSGDYVCNKMEDCEDGSDEADCPEETTEAPSPDHFYCENGRRIPYRWKCDGSDDCMDGSDERHCSRTQTGTLPSLCLAGEVQCGLTCILQNWVCDGKADCEDGTDERDCPAQCPEGQFKCANAGCIPAERRCDGSAQCMDNSDEQDCDLQTTPTPRSNDTCNPESQFSCGDGKCIPKQRMCDGINDCSKGEDELVQLCGIDECREKNGGILARKFNCEDIDECLEAPGSCSQKCTNTIGGFHCSCQPGYRRDPSNYTRCKADSGDPYLIFSHSYDIRILRLRDGELTTLVKDARRATAFDFQYKTNQIIWCDNKDKKIKRAHMSSPETPEVLVEKDEMTVDGLAVDWIHGNIYYTDIAANKIQMISWDGRWTRTIVTDKLDLPRAIAVNPVDGYVYWTDWGNAPKIERSGLDGNERTPLIIAPDVHWPNGITVDYTNKKLYWCDGYLNKIKMSNMDGSGVETVLYSSEVLRLPYSVSVFEDRLYWVDWSEIGLFSADKFNGDNIQHVSAGHLLEAPRVVHVYHQYRQPSGENVCEAHRGQPMCICADGFSISLDGTTCINDTTVIVSPGGNNEDTAMCLVRPAAAVIRRKTVIEVSSPQAGMVLGVVLGSLVVLGLAVGMFVGFLKMRRRVIIHTRFPNPVYRKTTGIEEDGSGYTIEQDGIIFLPQEYDYSDAQNKVLIDHDDSVLLTPKK</sequence>
<dbReference type="GO" id="GO:0016324">
    <property type="term" value="C:apical plasma membrane"/>
    <property type="evidence" value="ECO:0007669"/>
    <property type="project" value="TreeGrafter"/>
</dbReference>
<dbReference type="GO" id="GO:0042562">
    <property type="term" value="F:hormone binding"/>
    <property type="evidence" value="ECO:0007669"/>
    <property type="project" value="TreeGrafter"/>
</dbReference>
<keyword evidence="6 17" id="KW-0732">Signal</keyword>
<dbReference type="PANTHER" id="PTHR22722">
    <property type="entry name" value="LOW-DENSITY LIPOPROTEIN RECEPTOR-RELATED PROTEIN 2-RELATED"/>
    <property type="match status" value="1"/>
</dbReference>
<dbReference type="FunFam" id="2.10.25.10:FF:000009">
    <property type="entry name" value="Low-density lipoprotein receptor isoform 1"/>
    <property type="match status" value="1"/>
</dbReference>
<keyword evidence="20" id="KW-1185">Reference proteome</keyword>
<dbReference type="SMART" id="SM00179">
    <property type="entry name" value="EGF_CA"/>
    <property type="match status" value="1"/>
</dbReference>
<evidence type="ECO:0000256" key="14">
    <source>
        <dbReference type="PROSITE-ProRule" id="PRU00124"/>
    </source>
</evidence>
<feature type="disulfide bond" evidence="14">
    <location>
        <begin position="309"/>
        <end position="327"/>
    </location>
</feature>
<feature type="chain" id="PRO_5043609389" description="EGF-like domain-containing protein" evidence="17">
    <location>
        <begin position="23"/>
        <end position="832"/>
    </location>
</feature>
<feature type="disulfide bond" evidence="14">
    <location>
        <begin position="260"/>
        <end position="278"/>
    </location>
</feature>
<dbReference type="Pfam" id="PF07645">
    <property type="entry name" value="EGF_CA"/>
    <property type="match status" value="1"/>
</dbReference>
<dbReference type="GO" id="GO:0005509">
    <property type="term" value="F:calcium ion binding"/>
    <property type="evidence" value="ECO:0007669"/>
    <property type="project" value="InterPro"/>
</dbReference>
<evidence type="ECO:0000313" key="19">
    <source>
        <dbReference type="EMBL" id="KAK8381609.1"/>
    </source>
</evidence>
<evidence type="ECO:0000256" key="9">
    <source>
        <dbReference type="ARBA" id="ARBA00023136"/>
    </source>
</evidence>
<reference evidence="19 20" key="1">
    <citation type="submission" date="2023-03" db="EMBL/GenBank/DDBJ databases">
        <title>High-quality genome of Scylla paramamosain provides insights in environmental adaptation.</title>
        <authorList>
            <person name="Zhang L."/>
        </authorList>
    </citation>
    <scope>NUCLEOTIDE SEQUENCE [LARGE SCALE GENOMIC DNA]</scope>
    <source>
        <strain evidence="19">LZ_2023a</strain>
        <tissue evidence="19">Muscle</tissue>
    </source>
</reference>
<keyword evidence="8 16" id="KW-1133">Transmembrane helix</keyword>
<feature type="disulfide bond" evidence="14">
    <location>
        <begin position="272"/>
        <end position="287"/>
    </location>
</feature>
<feature type="disulfide bond" evidence="14">
    <location>
        <begin position="234"/>
        <end position="249"/>
    </location>
</feature>
<evidence type="ECO:0000256" key="15">
    <source>
        <dbReference type="PROSITE-ProRule" id="PRU00461"/>
    </source>
</evidence>
<comment type="caution">
    <text evidence="19">The sequence shown here is derived from an EMBL/GenBank/DDBJ whole genome shotgun (WGS) entry which is preliminary data.</text>
</comment>
<keyword evidence="10 14" id="KW-1015">Disulfide bond</keyword>
<evidence type="ECO:0000256" key="7">
    <source>
        <dbReference type="ARBA" id="ARBA00022737"/>
    </source>
</evidence>
<dbReference type="FunFam" id="2.120.10.30:FF:000241">
    <property type="entry name" value="Low-density lipoprotein receptor-related protein 6"/>
    <property type="match status" value="1"/>
</dbReference>
<dbReference type="InterPro" id="IPR000742">
    <property type="entry name" value="EGF"/>
</dbReference>
<dbReference type="SMART" id="SM00181">
    <property type="entry name" value="EGF"/>
    <property type="match status" value="1"/>
</dbReference>
<dbReference type="Pfam" id="PF00058">
    <property type="entry name" value="Ldl_recept_b"/>
    <property type="match status" value="1"/>
</dbReference>
<evidence type="ECO:0000256" key="12">
    <source>
        <dbReference type="ARBA" id="ARBA00023180"/>
    </source>
</evidence>
<dbReference type="InterPro" id="IPR002172">
    <property type="entry name" value="LDrepeatLR_classA_rpt"/>
</dbReference>
<dbReference type="Gene3D" id="4.10.400.10">
    <property type="entry name" value="Low-density Lipoprotein Receptor"/>
    <property type="match status" value="7"/>
</dbReference>
<evidence type="ECO:0000256" key="3">
    <source>
        <dbReference type="ARBA" id="ARBA00022536"/>
    </source>
</evidence>